<evidence type="ECO:0000313" key="2">
    <source>
        <dbReference type="Proteomes" id="UP000734854"/>
    </source>
</evidence>
<dbReference type="Proteomes" id="UP000734854">
    <property type="component" value="Unassembled WGS sequence"/>
</dbReference>
<name>A0A8J5HYW3_ZINOF</name>
<organism evidence="1 2">
    <name type="scientific">Zingiber officinale</name>
    <name type="common">Ginger</name>
    <name type="synonym">Amomum zingiber</name>
    <dbReference type="NCBI Taxonomy" id="94328"/>
    <lineage>
        <taxon>Eukaryota</taxon>
        <taxon>Viridiplantae</taxon>
        <taxon>Streptophyta</taxon>
        <taxon>Embryophyta</taxon>
        <taxon>Tracheophyta</taxon>
        <taxon>Spermatophyta</taxon>
        <taxon>Magnoliopsida</taxon>
        <taxon>Liliopsida</taxon>
        <taxon>Zingiberales</taxon>
        <taxon>Zingiberaceae</taxon>
        <taxon>Zingiber</taxon>
    </lineage>
</organism>
<comment type="caution">
    <text evidence="1">The sequence shown here is derived from an EMBL/GenBank/DDBJ whole genome shotgun (WGS) entry which is preliminary data.</text>
</comment>
<dbReference type="AlphaFoldDB" id="A0A8J5HYW3"/>
<sequence length="240" mass="27462">MARLRHEAQRRFSGRTNNTRTLESQLNPEAELELSQQRRASLVHAETLYSTQWSEPRHRVYQHYSETRILVTEGQQNLPLINPESYSILRQEGMQLIQLGLVMIRIHALHRRNAGTNALVVLRDTRWSDDRSIIGTMEIDLSEGTQLVYIAPNLLISIEDFFHHIELAIQTHGYENWNYAESNLLITRGLIGRLSNTSHAGFRYNIQNVADYLASTGISRSEARFEVVASLAQSLAASHE</sequence>
<dbReference type="InterPro" id="IPR028919">
    <property type="entry name" value="Viral_movement"/>
</dbReference>
<proteinExistence type="predicted"/>
<gene>
    <name evidence="1" type="ORF">ZIOFF_006225</name>
</gene>
<protein>
    <submittedName>
        <fullName evidence="1">Uncharacterized protein</fullName>
    </submittedName>
</protein>
<dbReference type="EMBL" id="JACMSC010000002">
    <property type="protein sequence ID" value="KAG6532385.1"/>
    <property type="molecule type" value="Genomic_DNA"/>
</dbReference>
<evidence type="ECO:0000313" key="1">
    <source>
        <dbReference type="EMBL" id="KAG6532385.1"/>
    </source>
</evidence>
<accession>A0A8J5HYW3</accession>
<keyword evidence="2" id="KW-1185">Reference proteome</keyword>
<reference evidence="1 2" key="1">
    <citation type="submission" date="2020-08" db="EMBL/GenBank/DDBJ databases">
        <title>Plant Genome Project.</title>
        <authorList>
            <person name="Zhang R.-G."/>
        </authorList>
    </citation>
    <scope>NUCLEOTIDE SEQUENCE [LARGE SCALE GENOMIC DNA]</scope>
    <source>
        <tissue evidence="1">Rhizome</tissue>
    </source>
</reference>
<dbReference type="Pfam" id="PF01107">
    <property type="entry name" value="MP"/>
    <property type="match status" value="1"/>
</dbReference>